<dbReference type="RefSeq" id="WP_150971571.1">
    <property type="nucleotide sequence ID" value="NZ_VZDO01000014.1"/>
</dbReference>
<organism evidence="1 2">
    <name type="scientific">Plantimonas leprariae</name>
    <dbReference type="NCBI Taxonomy" id="2615207"/>
    <lineage>
        <taxon>Bacteria</taxon>
        <taxon>Pseudomonadati</taxon>
        <taxon>Pseudomonadota</taxon>
        <taxon>Alphaproteobacteria</taxon>
        <taxon>Hyphomicrobiales</taxon>
        <taxon>Aurantimonadaceae</taxon>
        <taxon>Plantimonas</taxon>
    </lineage>
</organism>
<dbReference type="EMBL" id="VZDO01000014">
    <property type="protein sequence ID" value="KAB0678054.1"/>
    <property type="molecule type" value="Genomic_DNA"/>
</dbReference>
<gene>
    <name evidence="1" type="ORF">F6X38_16645</name>
</gene>
<sequence>MQTKSTFDALEPQAATPSPLAAALRDVAGHFARAAIPGPDAVPAAVLGLRALAQAPCLITGEAEPNGADAVVAAICGAMNTVIDEARAGVQPESVMLGMTAALNLASLFGFTPAQNRERTTTAVVADCLDHGLLIADVLDADLRRRAIARRGEPFRRDIAIRRAVADDGTHAIRQ</sequence>
<proteinExistence type="predicted"/>
<dbReference type="Proteomes" id="UP000432089">
    <property type="component" value="Unassembled WGS sequence"/>
</dbReference>
<evidence type="ECO:0000313" key="2">
    <source>
        <dbReference type="Proteomes" id="UP000432089"/>
    </source>
</evidence>
<dbReference type="AlphaFoldDB" id="A0A7V7PMM5"/>
<protein>
    <submittedName>
        <fullName evidence="1">Uncharacterized protein</fullName>
    </submittedName>
</protein>
<comment type="caution">
    <text evidence="1">The sequence shown here is derived from an EMBL/GenBank/DDBJ whole genome shotgun (WGS) entry which is preliminary data.</text>
</comment>
<evidence type="ECO:0000313" key="1">
    <source>
        <dbReference type="EMBL" id="KAB0678054.1"/>
    </source>
</evidence>
<name>A0A7V7PMM5_9HYPH</name>
<reference evidence="1 2" key="1">
    <citation type="submission" date="2019-09" db="EMBL/GenBank/DDBJ databases">
        <title>YIM 132180 draft genome.</title>
        <authorList>
            <person name="Zhang K."/>
        </authorList>
    </citation>
    <scope>NUCLEOTIDE SEQUENCE [LARGE SCALE GENOMIC DNA]</scope>
    <source>
        <strain evidence="1 2">YIM 132180</strain>
    </source>
</reference>
<keyword evidence="2" id="KW-1185">Reference proteome</keyword>
<accession>A0A7V7PMM5</accession>